<dbReference type="RefSeq" id="WP_317294957.1">
    <property type="nucleotide sequence ID" value="NZ_JABFFQ010000001.1"/>
</dbReference>
<dbReference type="SUPFAM" id="SSF57802">
    <property type="entry name" value="Rubredoxin-like"/>
    <property type="match status" value="1"/>
</dbReference>
<dbReference type="Gene3D" id="2.20.28.10">
    <property type="match status" value="1"/>
</dbReference>
<evidence type="ECO:0000256" key="4">
    <source>
        <dbReference type="ARBA" id="ARBA00022723"/>
    </source>
</evidence>
<gene>
    <name evidence="9" type="ORF">HL657_00775</name>
</gene>
<name>A0ABU3YYX6_9EURY</name>
<evidence type="ECO:0000256" key="2">
    <source>
        <dbReference type="ARBA" id="ARBA00005337"/>
    </source>
</evidence>
<dbReference type="InterPro" id="IPR024922">
    <property type="entry name" value="Rubredoxin"/>
</dbReference>
<dbReference type="Pfam" id="PF00301">
    <property type="entry name" value="Rubredoxin"/>
    <property type="match status" value="1"/>
</dbReference>
<dbReference type="InterPro" id="IPR050526">
    <property type="entry name" value="Rubredoxin_ET"/>
</dbReference>
<evidence type="ECO:0000256" key="3">
    <source>
        <dbReference type="ARBA" id="ARBA00022448"/>
    </source>
</evidence>
<evidence type="ECO:0000256" key="7">
    <source>
        <dbReference type="PIRNR" id="PIRNR000071"/>
    </source>
</evidence>
<sequence>MTTYRCSICGHIYDEKTGDVDAPPGTAFEDLPGDWRCPVCLAEKSRFAPFASPLARLGL</sequence>
<accession>A0ABU3YYX6</accession>
<reference evidence="9 10" key="1">
    <citation type="submission" date="2020-05" db="EMBL/GenBank/DDBJ databases">
        <title>Isolation and characterization of methanoarchaea from a cold seep at offshore SW Taiwan.</title>
        <authorList>
            <person name="Chen Y.-W."/>
            <person name="Chen S.-C."/>
            <person name="Lai M.-C."/>
        </authorList>
    </citation>
    <scope>NUCLEOTIDE SEQUENCE [LARGE SCALE GENOMIC DNA]</scope>
    <source>
        <strain evidence="9 10">YWC-01</strain>
    </source>
</reference>
<evidence type="ECO:0000313" key="9">
    <source>
        <dbReference type="EMBL" id="MDV4341731.1"/>
    </source>
</evidence>
<dbReference type="EMBL" id="JABFFQ010000001">
    <property type="protein sequence ID" value="MDV4341731.1"/>
    <property type="molecule type" value="Genomic_DNA"/>
</dbReference>
<feature type="domain" description="Rubredoxin-like" evidence="8">
    <location>
        <begin position="1"/>
        <end position="50"/>
    </location>
</feature>
<evidence type="ECO:0000259" key="8">
    <source>
        <dbReference type="PROSITE" id="PS50903"/>
    </source>
</evidence>
<dbReference type="PRINTS" id="PR00163">
    <property type="entry name" value="RUBREDOXIN"/>
</dbReference>
<comment type="caution">
    <text evidence="9">The sequence shown here is derived from an EMBL/GenBank/DDBJ whole genome shotgun (WGS) entry which is preliminary data.</text>
</comment>
<protein>
    <recommendedName>
        <fullName evidence="7">Rubredoxin</fullName>
    </recommendedName>
</protein>
<organism evidence="9 10">
    <name type="scientific">Methanoculleus nereidis</name>
    <dbReference type="NCBI Taxonomy" id="2735141"/>
    <lineage>
        <taxon>Archaea</taxon>
        <taxon>Methanobacteriati</taxon>
        <taxon>Methanobacteriota</taxon>
        <taxon>Stenosarchaea group</taxon>
        <taxon>Methanomicrobia</taxon>
        <taxon>Methanomicrobiales</taxon>
        <taxon>Methanomicrobiaceae</taxon>
        <taxon>Methanoculleus</taxon>
    </lineage>
</organism>
<evidence type="ECO:0000256" key="6">
    <source>
        <dbReference type="ARBA" id="ARBA00023004"/>
    </source>
</evidence>
<dbReference type="InterPro" id="IPR024934">
    <property type="entry name" value="Rubredoxin-like_dom"/>
</dbReference>
<proteinExistence type="inferred from homology"/>
<dbReference type="CDD" id="cd00730">
    <property type="entry name" value="rubredoxin"/>
    <property type="match status" value="1"/>
</dbReference>
<evidence type="ECO:0000256" key="1">
    <source>
        <dbReference type="ARBA" id="ARBA00002360"/>
    </source>
</evidence>
<dbReference type="PANTHER" id="PTHR47627">
    <property type="entry name" value="RUBREDOXIN"/>
    <property type="match status" value="1"/>
</dbReference>
<comment type="cofactor">
    <cofactor evidence="7">
        <name>Fe(3+)</name>
        <dbReference type="ChEBI" id="CHEBI:29034"/>
    </cofactor>
    <text evidence="7">Binds 1 Fe(3+) ion per subunit.</text>
</comment>
<evidence type="ECO:0000313" key="10">
    <source>
        <dbReference type="Proteomes" id="UP001273768"/>
    </source>
</evidence>
<keyword evidence="10" id="KW-1185">Reference proteome</keyword>
<keyword evidence="3 7" id="KW-0813">Transport</keyword>
<dbReference type="InterPro" id="IPR024935">
    <property type="entry name" value="Rubredoxin_dom"/>
</dbReference>
<dbReference type="Proteomes" id="UP001273768">
    <property type="component" value="Unassembled WGS sequence"/>
</dbReference>
<dbReference type="PANTHER" id="PTHR47627:SF1">
    <property type="entry name" value="RUBREDOXIN-1-RELATED"/>
    <property type="match status" value="1"/>
</dbReference>
<comment type="similarity">
    <text evidence="2 7">Belongs to the rubredoxin family.</text>
</comment>
<keyword evidence="6 7" id="KW-0408">Iron</keyword>
<comment type="function">
    <text evidence="1 7">Rubredoxin is a small nonheme, iron protein lacking acid-labile sulfide. Its single Fe, chelated to 4 Cys, functions as an electron acceptor and may also stabilize the conformation of the molecule.</text>
</comment>
<keyword evidence="4 7" id="KW-0479">Metal-binding</keyword>
<keyword evidence="5 7" id="KW-0249">Electron transport</keyword>
<dbReference type="PIRSF" id="PIRSF000071">
    <property type="entry name" value="Rubredoxin"/>
    <property type="match status" value="1"/>
</dbReference>
<evidence type="ECO:0000256" key="5">
    <source>
        <dbReference type="ARBA" id="ARBA00022982"/>
    </source>
</evidence>
<dbReference type="PROSITE" id="PS50903">
    <property type="entry name" value="RUBREDOXIN_LIKE"/>
    <property type="match status" value="1"/>
</dbReference>